<dbReference type="GO" id="GO:0015740">
    <property type="term" value="P:C4-dicarboxylate transport"/>
    <property type="evidence" value="ECO:0007669"/>
    <property type="project" value="TreeGrafter"/>
</dbReference>
<dbReference type="AlphaFoldDB" id="A0A7L5BXT0"/>
<comment type="similarity">
    <text evidence="8 9">Belongs to the TRAP transporter small permease family.</text>
</comment>
<accession>A0A7L5BXT0</accession>
<evidence type="ECO:0000256" key="6">
    <source>
        <dbReference type="ARBA" id="ARBA00022989"/>
    </source>
</evidence>
<dbReference type="InterPro" id="IPR007387">
    <property type="entry name" value="TRAP_DctQ"/>
</dbReference>
<sequence>MRPIITTLIRINTAIERIVIAVGALIVAAMVLIVFGGALTRYATGIGFGVAVELPPMLMPWLVFPLAGVLLRSGSHIAVDFLPEKLGGGGLRVLRAVIALIAIGAGATFVIAGWDAASLFRDIGQVTEMEWEFPIWYIYLSFPVGFAVLISFAVENLLLALTGLDDTGGGDSAGVHAVTE</sequence>
<comment type="function">
    <text evidence="9">Part of the tripartite ATP-independent periplasmic (TRAP) transport system.</text>
</comment>
<feature type="transmembrane region" description="Helical" evidence="9">
    <location>
        <begin position="134"/>
        <end position="154"/>
    </location>
</feature>
<name>A0A7L5BXT0_9RHOB</name>
<dbReference type="GO" id="GO:0022857">
    <property type="term" value="F:transmembrane transporter activity"/>
    <property type="evidence" value="ECO:0007669"/>
    <property type="project" value="UniProtKB-UniRule"/>
</dbReference>
<protein>
    <recommendedName>
        <fullName evidence="9">TRAP transporter small permease protein</fullName>
    </recommendedName>
</protein>
<keyword evidence="5 9" id="KW-0812">Transmembrane</keyword>
<dbReference type="PANTHER" id="PTHR35011">
    <property type="entry name" value="2,3-DIKETO-L-GULONATE TRAP TRANSPORTER SMALL PERMEASE PROTEIN YIAM"/>
    <property type="match status" value="1"/>
</dbReference>
<evidence type="ECO:0000256" key="5">
    <source>
        <dbReference type="ARBA" id="ARBA00022692"/>
    </source>
</evidence>
<dbReference type="Proteomes" id="UP000503336">
    <property type="component" value="Chromosome"/>
</dbReference>
<dbReference type="KEGG" id="hdh:G5B40_06055"/>
<dbReference type="Pfam" id="PF04290">
    <property type="entry name" value="DctQ"/>
    <property type="match status" value="1"/>
</dbReference>
<keyword evidence="7 9" id="KW-0472">Membrane</keyword>
<keyword evidence="3" id="KW-1003">Cell membrane</keyword>
<keyword evidence="6 9" id="KW-1133">Transmembrane helix</keyword>
<keyword evidence="4 9" id="KW-0997">Cell inner membrane</keyword>
<organism evidence="11 12">
    <name type="scientific">Pikeienuella piscinae</name>
    <dbReference type="NCBI Taxonomy" id="2748098"/>
    <lineage>
        <taxon>Bacteria</taxon>
        <taxon>Pseudomonadati</taxon>
        <taxon>Pseudomonadota</taxon>
        <taxon>Alphaproteobacteria</taxon>
        <taxon>Rhodobacterales</taxon>
        <taxon>Paracoccaceae</taxon>
        <taxon>Pikeienuella</taxon>
    </lineage>
</organism>
<dbReference type="GO" id="GO:0005886">
    <property type="term" value="C:plasma membrane"/>
    <property type="evidence" value="ECO:0007669"/>
    <property type="project" value="UniProtKB-SubCell"/>
</dbReference>
<proteinExistence type="inferred from homology"/>
<dbReference type="InterPro" id="IPR055348">
    <property type="entry name" value="DctQ"/>
</dbReference>
<evidence type="ECO:0000256" key="9">
    <source>
        <dbReference type="RuleBase" id="RU369079"/>
    </source>
</evidence>
<evidence type="ECO:0000256" key="8">
    <source>
        <dbReference type="ARBA" id="ARBA00038436"/>
    </source>
</evidence>
<dbReference type="RefSeq" id="WP_165096317.1">
    <property type="nucleotide sequence ID" value="NZ_CP049056.1"/>
</dbReference>
<evidence type="ECO:0000256" key="7">
    <source>
        <dbReference type="ARBA" id="ARBA00023136"/>
    </source>
</evidence>
<evidence type="ECO:0000256" key="4">
    <source>
        <dbReference type="ARBA" id="ARBA00022519"/>
    </source>
</evidence>
<feature type="transmembrane region" description="Helical" evidence="9">
    <location>
        <begin position="59"/>
        <end position="81"/>
    </location>
</feature>
<comment type="subcellular location">
    <subcellularLocation>
        <location evidence="1 9">Cell inner membrane</location>
        <topology evidence="1 9">Multi-pass membrane protein</topology>
    </subcellularLocation>
</comment>
<comment type="subunit">
    <text evidence="9">The complex comprises the extracytoplasmic solute receptor protein and the two transmembrane proteins.</text>
</comment>
<feature type="transmembrane region" description="Helical" evidence="9">
    <location>
        <begin position="18"/>
        <end position="39"/>
    </location>
</feature>
<evidence type="ECO:0000256" key="2">
    <source>
        <dbReference type="ARBA" id="ARBA00022448"/>
    </source>
</evidence>
<dbReference type="PANTHER" id="PTHR35011:SF11">
    <property type="entry name" value="TRAP TRANSPORTER SMALL PERMEASE PROTEIN"/>
    <property type="match status" value="1"/>
</dbReference>
<feature type="transmembrane region" description="Helical" evidence="9">
    <location>
        <begin position="93"/>
        <end position="114"/>
    </location>
</feature>
<keyword evidence="12" id="KW-1185">Reference proteome</keyword>
<evidence type="ECO:0000313" key="11">
    <source>
        <dbReference type="EMBL" id="QIE55056.1"/>
    </source>
</evidence>
<reference evidence="11 12" key="1">
    <citation type="submission" date="2020-02" db="EMBL/GenBank/DDBJ databases">
        <title>complete genome sequence of Rhodobacteraceae bacterium.</title>
        <authorList>
            <person name="Park J."/>
            <person name="Kim Y.-S."/>
            <person name="Kim K.-H."/>
        </authorList>
    </citation>
    <scope>NUCLEOTIDE SEQUENCE [LARGE SCALE GENOMIC DNA]</scope>
    <source>
        <strain evidence="11 12">RR4-56</strain>
    </source>
</reference>
<evidence type="ECO:0000256" key="1">
    <source>
        <dbReference type="ARBA" id="ARBA00004429"/>
    </source>
</evidence>
<dbReference type="EMBL" id="CP049056">
    <property type="protein sequence ID" value="QIE55056.1"/>
    <property type="molecule type" value="Genomic_DNA"/>
</dbReference>
<evidence type="ECO:0000259" key="10">
    <source>
        <dbReference type="Pfam" id="PF04290"/>
    </source>
</evidence>
<feature type="domain" description="Tripartite ATP-independent periplasmic transporters DctQ component" evidence="10">
    <location>
        <begin position="30"/>
        <end position="161"/>
    </location>
</feature>
<keyword evidence="2 9" id="KW-0813">Transport</keyword>
<gene>
    <name evidence="11" type="ORF">G5B40_06055</name>
</gene>
<evidence type="ECO:0000313" key="12">
    <source>
        <dbReference type="Proteomes" id="UP000503336"/>
    </source>
</evidence>
<evidence type="ECO:0000256" key="3">
    <source>
        <dbReference type="ARBA" id="ARBA00022475"/>
    </source>
</evidence>